<dbReference type="OrthoDB" id="3275754at2"/>
<keyword evidence="10" id="KW-1185">Reference proteome</keyword>
<feature type="region of interest" description="Disordered" evidence="7">
    <location>
        <begin position="906"/>
        <end position="932"/>
    </location>
</feature>
<evidence type="ECO:0000313" key="10">
    <source>
        <dbReference type="Proteomes" id="UP000181980"/>
    </source>
</evidence>
<evidence type="ECO:0000256" key="1">
    <source>
        <dbReference type="ARBA" id="ARBA00005820"/>
    </source>
</evidence>
<keyword evidence="4" id="KW-0804">Transcription</keyword>
<dbReference type="SMART" id="SM00028">
    <property type="entry name" value="TPR"/>
    <property type="match status" value="5"/>
</dbReference>
<dbReference type="EMBL" id="FNUC01000004">
    <property type="protein sequence ID" value="SEF16341.1"/>
    <property type="molecule type" value="Genomic_DNA"/>
</dbReference>
<reference evidence="10" key="1">
    <citation type="submission" date="2016-10" db="EMBL/GenBank/DDBJ databases">
        <authorList>
            <person name="Varghese N."/>
            <person name="Submissions S."/>
        </authorList>
    </citation>
    <scope>NUCLEOTIDE SEQUENCE [LARGE SCALE GENOMIC DNA]</scope>
    <source>
        <strain evidence="10">DSM 45237</strain>
    </source>
</reference>
<evidence type="ECO:0000313" key="9">
    <source>
        <dbReference type="EMBL" id="SEF16341.1"/>
    </source>
</evidence>
<dbReference type="Proteomes" id="UP000181980">
    <property type="component" value="Unassembled WGS sequence"/>
</dbReference>
<dbReference type="InterPro" id="IPR005158">
    <property type="entry name" value="BTAD"/>
</dbReference>
<dbReference type="STRING" id="561176.SAMN04488561_5347"/>
<dbReference type="PANTHER" id="PTHR35807:SF1">
    <property type="entry name" value="TRANSCRIPTIONAL REGULATOR REDD"/>
    <property type="match status" value="1"/>
</dbReference>
<feature type="repeat" description="TPR" evidence="5">
    <location>
        <begin position="825"/>
        <end position="858"/>
    </location>
</feature>
<dbReference type="InterPro" id="IPR001867">
    <property type="entry name" value="OmpR/PhoB-type_DNA-bd"/>
</dbReference>
<dbReference type="SUPFAM" id="SSF46894">
    <property type="entry name" value="C-terminal effector domain of the bipartite response regulators"/>
    <property type="match status" value="1"/>
</dbReference>
<dbReference type="PRINTS" id="PR00364">
    <property type="entry name" value="DISEASERSIST"/>
</dbReference>
<feature type="DNA-binding region" description="OmpR/PhoB-type" evidence="6">
    <location>
        <begin position="1"/>
        <end position="93"/>
    </location>
</feature>
<sequence length="932" mass="101248">MSNRVEIDLLGPMRLRADGRTLDVTTGRLRALIAVLALSAGRTVTVAQLIEALWTAQLPASPRRSVQTYVTRLRTLFGADLIATSATGYVLHVDPDAVDVLRFQRLLERADGSADPVRQRAHLTEALALWRGRPFDDVESDWLAGTEAPRLAERYLGAQERRIALDLELGRPADLVPELRELTGTHPLREPAWALLLEALDRSGRRAEALVQYERVRARLSTDLGVEPGPRLQAVYARLLAHTPARRTPPTLRRAPRQLPADVPDFVGRDDALALLDHAAATSPVATVSGTAGVGKTTLAVHWAHRVSDRFRDGQLYVNLRGFDPDRPPVDPADAIRGFLDALRVPHELIPADTDGQAALYRSVLAGRRLLVLLDNARDARQARPLLPGSADCLTLVTSRDQLIGLTATAGARAVTLDLPPVTDARELLVRRIGVRAAAAPHVVDELVTLCARLPLALAVAAARVAEQPESLEYRVAELRAASGGLEAFAADDATIDLRSVFSWSYDGLSDPAARLFRLAGSAPGPDIGVAAAAALAGLDADTVRPLLGELTRAHLLTERRPGRYRAHDLLRAYAAELAQAGPAEPALALGRLLDHYLATALAASRPLRSDRETYEPVPPPTAGPEVAERITGADAARAWFAAERRTLLAAVDAAADRGYAVHAWQLAWALTIDLDWRGRWRDIARVNSSALLAVRLLDDAEPAAHLHRLLGRAYGYLDRYADAEAHLQRALRLYADRHDLVGQARTLRSLGVVKERTGRHQESLEHDLDALALFRRIGQPAGLAGALNAVGWGQAMLGNYQRTLEFAGQALEILRGLDDRLAEAATLDTLGFAHHQLGAHDRAVDCFERALDLLRELDGLYYEVVTLRKLADSHEAAGDTVVAAQVRRLAVAALDELGERGTERLRAELTASVTAERDEPPGRPGRQPASR</sequence>
<dbReference type="PROSITE" id="PS50005">
    <property type="entry name" value="TPR"/>
    <property type="match status" value="2"/>
</dbReference>
<dbReference type="SMART" id="SM00862">
    <property type="entry name" value="Trans_reg_C"/>
    <property type="match status" value="1"/>
</dbReference>
<dbReference type="SMART" id="SM01043">
    <property type="entry name" value="BTAD"/>
    <property type="match status" value="1"/>
</dbReference>
<dbReference type="CDD" id="cd15831">
    <property type="entry name" value="BTAD"/>
    <property type="match status" value="1"/>
</dbReference>
<evidence type="ECO:0000256" key="2">
    <source>
        <dbReference type="ARBA" id="ARBA00023015"/>
    </source>
</evidence>
<comment type="similarity">
    <text evidence="1">Belongs to the AfsR/DnrI/RedD regulatory family.</text>
</comment>
<feature type="repeat" description="TPR" evidence="5">
    <location>
        <begin position="705"/>
        <end position="738"/>
    </location>
</feature>
<gene>
    <name evidence="9" type="ORF">SAMN04488561_5347</name>
</gene>
<feature type="domain" description="OmpR/PhoB-type" evidence="8">
    <location>
        <begin position="1"/>
        <end position="93"/>
    </location>
</feature>
<dbReference type="Pfam" id="PF00486">
    <property type="entry name" value="Trans_reg_C"/>
    <property type="match status" value="1"/>
</dbReference>
<dbReference type="PROSITE" id="PS51755">
    <property type="entry name" value="OMPR_PHOB"/>
    <property type="match status" value="1"/>
</dbReference>
<protein>
    <submittedName>
        <fullName evidence="9">DNA-binding transcriptional activator of the SARP family</fullName>
    </submittedName>
</protein>
<dbReference type="RefSeq" id="WP_083288176.1">
    <property type="nucleotide sequence ID" value="NZ_FNUC01000004.1"/>
</dbReference>
<keyword evidence="5" id="KW-0802">TPR repeat</keyword>
<dbReference type="PANTHER" id="PTHR35807">
    <property type="entry name" value="TRANSCRIPTIONAL REGULATOR REDD-RELATED"/>
    <property type="match status" value="1"/>
</dbReference>
<dbReference type="GO" id="GO:0003677">
    <property type="term" value="F:DNA binding"/>
    <property type="evidence" value="ECO:0007669"/>
    <property type="project" value="UniProtKB-UniRule"/>
</dbReference>
<dbReference type="GO" id="GO:0000160">
    <property type="term" value="P:phosphorelay signal transduction system"/>
    <property type="evidence" value="ECO:0007669"/>
    <property type="project" value="InterPro"/>
</dbReference>
<dbReference type="Pfam" id="PF03704">
    <property type="entry name" value="BTAD"/>
    <property type="match status" value="1"/>
</dbReference>
<name>A0A1H5PT38_9ACTN</name>
<dbReference type="Pfam" id="PF13424">
    <property type="entry name" value="TPR_12"/>
    <property type="match status" value="2"/>
</dbReference>
<proteinExistence type="inferred from homology"/>
<dbReference type="InterPro" id="IPR016032">
    <property type="entry name" value="Sig_transdc_resp-reg_C-effctor"/>
</dbReference>
<dbReference type="InterPro" id="IPR011990">
    <property type="entry name" value="TPR-like_helical_dom_sf"/>
</dbReference>
<dbReference type="InterPro" id="IPR051677">
    <property type="entry name" value="AfsR-DnrI-RedD_regulator"/>
</dbReference>
<dbReference type="Gene3D" id="3.40.50.300">
    <property type="entry name" value="P-loop containing nucleotide triphosphate hydrolases"/>
    <property type="match status" value="1"/>
</dbReference>
<dbReference type="InterPro" id="IPR019734">
    <property type="entry name" value="TPR_rpt"/>
</dbReference>
<keyword evidence="2" id="KW-0805">Transcription regulation</keyword>
<dbReference type="GO" id="GO:0006355">
    <property type="term" value="P:regulation of DNA-templated transcription"/>
    <property type="evidence" value="ECO:0007669"/>
    <property type="project" value="InterPro"/>
</dbReference>
<evidence type="ECO:0000256" key="3">
    <source>
        <dbReference type="ARBA" id="ARBA00023125"/>
    </source>
</evidence>
<evidence type="ECO:0000256" key="7">
    <source>
        <dbReference type="SAM" id="MobiDB-lite"/>
    </source>
</evidence>
<accession>A0A1H5PT38</accession>
<evidence type="ECO:0000256" key="4">
    <source>
        <dbReference type="ARBA" id="ARBA00023163"/>
    </source>
</evidence>
<dbReference type="SUPFAM" id="SSF52540">
    <property type="entry name" value="P-loop containing nucleoside triphosphate hydrolases"/>
    <property type="match status" value="1"/>
</dbReference>
<dbReference type="InterPro" id="IPR036388">
    <property type="entry name" value="WH-like_DNA-bd_sf"/>
</dbReference>
<dbReference type="AlphaFoldDB" id="A0A1H5PT38"/>
<organism evidence="9 10">
    <name type="scientific">Jiangella alba</name>
    <dbReference type="NCBI Taxonomy" id="561176"/>
    <lineage>
        <taxon>Bacteria</taxon>
        <taxon>Bacillati</taxon>
        <taxon>Actinomycetota</taxon>
        <taxon>Actinomycetes</taxon>
        <taxon>Jiangellales</taxon>
        <taxon>Jiangellaceae</taxon>
        <taxon>Jiangella</taxon>
    </lineage>
</organism>
<dbReference type="SUPFAM" id="SSF48452">
    <property type="entry name" value="TPR-like"/>
    <property type="match status" value="2"/>
</dbReference>
<keyword evidence="3 6" id="KW-0238">DNA-binding</keyword>
<dbReference type="Gene3D" id="1.25.40.10">
    <property type="entry name" value="Tetratricopeptide repeat domain"/>
    <property type="match status" value="2"/>
</dbReference>
<dbReference type="InterPro" id="IPR027417">
    <property type="entry name" value="P-loop_NTPase"/>
</dbReference>
<evidence type="ECO:0000256" key="5">
    <source>
        <dbReference type="PROSITE-ProRule" id="PRU00339"/>
    </source>
</evidence>
<evidence type="ECO:0000256" key="6">
    <source>
        <dbReference type="PROSITE-ProRule" id="PRU01091"/>
    </source>
</evidence>
<evidence type="ECO:0000259" key="8">
    <source>
        <dbReference type="PROSITE" id="PS51755"/>
    </source>
</evidence>
<dbReference type="Gene3D" id="1.10.10.10">
    <property type="entry name" value="Winged helix-like DNA-binding domain superfamily/Winged helix DNA-binding domain"/>
    <property type="match status" value="1"/>
</dbReference>